<dbReference type="EMBL" id="ABCA03000048">
    <property type="protein sequence ID" value="EDS00456.1"/>
    <property type="molecule type" value="Genomic_DNA"/>
</dbReference>
<keyword evidence="2" id="KW-1185">Reference proteome</keyword>
<evidence type="ECO:0000313" key="1">
    <source>
        <dbReference type="EMBL" id="EDS00456.1"/>
    </source>
</evidence>
<name>B0MP66_9FIRM</name>
<reference evidence="1" key="2">
    <citation type="submission" date="2014-06" db="EMBL/GenBank/DDBJ databases">
        <title>Draft genome sequence of Eubacterium siraeum (DSM 15702).</title>
        <authorList>
            <person name="Sudarsanam P."/>
            <person name="Ley R."/>
            <person name="Guruge J."/>
            <person name="Turnbaugh P.J."/>
            <person name="Mahowald M."/>
            <person name="Liep D."/>
            <person name="Gordon J."/>
        </authorList>
    </citation>
    <scope>NUCLEOTIDE SEQUENCE</scope>
    <source>
        <strain evidence="1">DSM 15702</strain>
    </source>
</reference>
<comment type="caution">
    <text evidence="1">The sequence shown here is derived from an EMBL/GenBank/DDBJ whole genome shotgun (WGS) entry which is preliminary data.</text>
</comment>
<organism evidence="1 2">
    <name type="scientific">[Eubacterium] siraeum DSM 15702</name>
    <dbReference type="NCBI Taxonomy" id="428128"/>
    <lineage>
        <taxon>Bacteria</taxon>
        <taxon>Bacillati</taxon>
        <taxon>Bacillota</taxon>
        <taxon>Clostridia</taxon>
        <taxon>Eubacteriales</taxon>
        <taxon>Oscillospiraceae</taxon>
        <taxon>Oscillospiraceae incertae sedis</taxon>
    </lineage>
</organism>
<sequence>MQRCIALFHIGLFNIVISEDLKKFKEISKKHLTNGFTADIMNTEYVKPMSESSSTRHCMTESCRSV</sequence>
<protein>
    <submittedName>
        <fullName evidence="1">Uncharacterized protein</fullName>
    </submittedName>
</protein>
<dbReference type="AlphaFoldDB" id="B0MP66"/>
<reference evidence="1" key="1">
    <citation type="submission" date="2007-10" db="EMBL/GenBank/DDBJ databases">
        <authorList>
            <person name="Fulton L."/>
            <person name="Clifton S."/>
            <person name="Fulton B."/>
            <person name="Xu J."/>
            <person name="Minx P."/>
            <person name="Pepin K.H."/>
            <person name="Johnson M."/>
            <person name="Thiruvilangam P."/>
            <person name="Bhonagiri V."/>
            <person name="Nash W.E."/>
            <person name="Mardis E.R."/>
            <person name="Wilson R.K."/>
        </authorList>
    </citation>
    <scope>NUCLEOTIDE SEQUENCE [LARGE SCALE GENOMIC DNA]</scope>
    <source>
        <strain evidence="1">DSM 15702</strain>
    </source>
</reference>
<dbReference type="Proteomes" id="UP000005326">
    <property type="component" value="Unassembled WGS sequence"/>
</dbReference>
<evidence type="ECO:0000313" key="2">
    <source>
        <dbReference type="Proteomes" id="UP000005326"/>
    </source>
</evidence>
<accession>B0MP66</accession>
<proteinExistence type="predicted"/>
<gene>
    <name evidence="1" type="ORF">EUBSIR_01624</name>
</gene>